<feature type="transmembrane region" description="Helical" evidence="6">
    <location>
        <begin position="427"/>
        <end position="443"/>
    </location>
</feature>
<name>A0ABY1JEQ2_9BACT</name>
<evidence type="ECO:0000256" key="2">
    <source>
        <dbReference type="ARBA" id="ARBA00022475"/>
    </source>
</evidence>
<keyword evidence="4 6" id="KW-1133">Transmembrane helix</keyword>
<proteinExistence type="predicted"/>
<feature type="transmembrane region" description="Helical" evidence="6">
    <location>
        <begin position="338"/>
        <end position="356"/>
    </location>
</feature>
<gene>
    <name evidence="8" type="ORF">SAMN05444368_1653</name>
</gene>
<comment type="caution">
    <text evidence="8">The sequence shown here is derived from an EMBL/GenBank/DDBJ whole genome shotgun (WGS) entry which is preliminary data.</text>
</comment>
<dbReference type="NCBIfam" id="TIGR00360">
    <property type="entry name" value="ComEC_N-term"/>
    <property type="match status" value="1"/>
</dbReference>
<feature type="transmembrane region" description="Helical" evidence="6">
    <location>
        <begin position="7"/>
        <end position="24"/>
    </location>
</feature>
<keyword evidence="2" id="KW-1003">Cell membrane</keyword>
<comment type="subcellular location">
    <subcellularLocation>
        <location evidence="1">Cell membrane</location>
        <topology evidence="1">Multi-pass membrane protein</topology>
    </subcellularLocation>
</comment>
<dbReference type="PANTHER" id="PTHR30619:SF7">
    <property type="entry name" value="BETA-LACTAMASE DOMAIN PROTEIN"/>
    <property type="match status" value="1"/>
</dbReference>
<feature type="transmembrane region" description="Helical" evidence="6">
    <location>
        <begin position="314"/>
        <end position="331"/>
    </location>
</feature>
<keyword evidence="5 6" id="KW-0472">Membrane</keyword>
<organism evidence="8 9">
    <name type="scientific">Acetomicrobium flavidum</name>
    <dbReference type="NCBI Taxonomy" id="49896"/>
    <lineage>
        <taxon>Bacteria</taxon>
        <taxon>Thermotogati</taxon>
        <taxon>Synergistota</taxon>
        <taxon>Synergistia</taxon>
        <taxon>Synergistales</taxon>
        <taxon>Acetomicrobiaceae</taxon>
        <taxon>Acetomicrobium</taxon>
    </lineage>
</organism>
<sequence length="469" mass="52193">MKLLYEAPGLCLLTSLVISILLTAKGFPFWLASVVAGSVMLSLGFCSYDGTDEVFVILILCFLIGLSGSLWLTWRVTHEPKLPDRLTETAIVSFERPWGSKRALILKTAQGNYVAEVTPNLALREGDRIKVKASVLPLEKKTSGFNPYTYWRARGVSGRLVGLQLLKSNKGRTFSLYCWRSILRKWVLLNFPLRVRGYLLALLFGVKDPDLAQVHARWGTSHLLAVSGFHVALVVGIVFRALRRTRWKVQISLFLLFLYLAFTGFAASAMRAGIMVAFILMGKLIGRPMKAIQAVSLAAVCLLLWRPWFVWDVGWKLSVLSALAIGCIDIFPKRFSLLLSSAFLWTITAGIVLVTFKTLPIAGLITNIFAIPIFAILFMAVLLSVPIALLPYGLGATVISFVEKSILAFEYVLNWMTSFVPMSIVDTWHWPFISLAVFFIILARKLELGCLRSVCVTICGLMLYGVLLS</sequence>
<keyword evidence="3 6" id="KW-0812">Transmembrane</keyword>
<dbReference type="InterPro" id="IPR052159">
    <property type="entry name" value="Competence_DNA_uptake"/>
</dbReference>
<reference evidence="8 9" key="1">
    <citation type="submission" date="2016-11" db="EMBL/GenBank/DDBJ databases">
        <authorList>
            <person name="Varghese N."/>
            <person name="Submissions S."/>
        </authorList>
    </citation>
    <scope>NUCLEOTIDE SEQUENCE [LARGE SCALE GENOMIC DNA]</scope>
    <source>
        <strain evidence="8 9">DSM 20664</strain>
    </source>
</reference>
<evidence type="ECO:0000256" key="3">
    <source>
        <dbReference type="ARBA" id="ARBA00022692"/>
    </source>
</evidence>
<dbReference type="Proteomes" id="UP000185093">
    <property type="component" value="Unassembled WGS sequence"/>
</dbReference>
<evidence type="ECO:0000313" key="8">
    <source>
        <dbReference type="EMBL" id="SIN74359.1"/>
    </source>
</evidence>
<feature type="transmembrane region" description="Helical" evidence="6">
    <location>
        <begin position="218"/>
        <end position="239"/>
    </location>
</feature>
<evidence type="ECO:0000256" key="4">
    <source>
        <dbReference type="ARBA" id="ARBA00022989"/>
    </source>
</evidence>
<dbReference type="InterPro" id="IPR004477">
    <property type="entry name" value="ComEC_N"/>
</dbReference>
<dbReference type="EMBL" id="FSQZ01000001">
    <property type="protein sequence ID" value="SIN74359.1"/>
    <property type="molecule type" value="Genomic_DNA"/>
</dbReference>
<accession>A0ABY1JEQ2</accession>
<evidence type="ECO:0000259" key="7">
    <source>
        <dbReference type="Pfam" id="PF03772"/>
    </source>
</evidence>
<feature type="domain" description="ComEC/Rec2-related protein" evidence="7">
    <location>
        <begin position="208"/>
        <end position="442"/>
    </location>
</feature>
<feature type="transmembrane region" description="Helical" evidence="6">
    <location>
        <begin position="450"/>
        <end position="467"/>
    </location>
</feature>
<protein>
    <submittedName>
        <fullName evidence="8">Competence protein ComEC</fullName>
    </submittedName>
</protein>
<dbReference type="PANTHER" id="PTHR30619">
    <property type="entry name" value="DNA INTERNALIZATION/COMPETENCE PROTEIN COMEC/REC2"/>
    <property type="match status" value="1"/>
</dbReference>
<dbReference type="Pfam" id="PF03772">
    <property type="entry name" value="Competence"/>
    <property type="match status" value="1"/>
</dbReference>
<evidence type="ECO:0000256" key="6">
    <source>
        <dbReference type="SAM" id="Phobius"/>
    </source>
</evidence>
<evidence type="ECO:0000313" key="9">
    <source>
        <dbReference type="Proteomes" id="UP000185093"/>
    </source>
</evidence>
<feature type="transmembrane region" description="Helical" evidence="6">
    <location>
        <begin position="55"/>
        <end position="74"/>
    </location>
</feature>
<feature type="transmembrane region" description="Helical" evidence="6">
    <location>
        <begin position="251"/>
        <end position="279"/>
    </location>
</feature>
<evidence type="ECO:0000256" key="1">
    <source>
        <dbReference type="ARBA" id="ARBA00004651"/>
    </source>
</evidence>
<evidence type="ECO:0000256" key="5">
    <source>
        <dbReference type="ARBA" id="ARBA00023136"/>
    </source>
</evidence>
<keyword evidence="9" id="KW-1185">Reference proteome</keyword>
<dbReference type="RefSeq" id="WP_074199872.1">
    <property type="nucleotide sequence ID" value="NZ_FSQZ01000001.1"/>
</dbReference>
<feature type="transmembrane region" description="Helical" evidence="6">
    <location>
        <begin position="186"/>
        <end position="206"/>
    </location>
</feature>
<feature type="transmembrane region" description="Helical" evidence="6">
    <location>
        <begin position="291"/>
        <end position="308"/>
    </location>
</feature>